<feature type="domain" description="RRM" evidence="4">
    <location>
        <begin position="505"/>
        <end position="580"/>
    </location>
</feature>
<reference evidence="6" key="1">
    <citation type="submission" date="2019-03" db="EMBL/GenBank/DDBJ databases">
        <title>Snf2 controls pulcherriminic acid biosynthesis and connects pigmentation and antifungal activity of the yeast Metschnikowia pulcherrima.</title>
        <authorList>
            <person name="Gore-Lloyd D."/>
            <person name="Sumann I."/>
            <person name="Brachmann A.O."/>
            <person name="Schneeberger K."/>
            <person name="Ortiz-Merino R.A."/>
            <person name="Moreno-Beltran M."/>
            <person name="Schlaefli M."/>
            <person name="Kirner P."/>
            <person name="Santos Kron A."/>
            <person name="Wolfe K.H."/>
            <person name="Piel J."/>
            <person name="Ahrens C.H."/>
            <person name="Henk D."/>
            <person name="Freimoser F.M."/>
        </authorList>
    </citation>
    <scope>NUCLEOTIDE SEQUENCE [LARGE SCALE GENOMIC DNA]</scope>
    <source>
        <strain evidence="6">APC 1.2</strain>
    </source>
</reference>
<organism evidence="5 6">
    <name type="scientific">Metschnikowia aff. pulcherrima</name>
    <dbReference type="NCBI Taxonomy" id="2163413"/>
    <lineage>
        <taxon>Eukaryota</taxon>
        <taxon>Fungi</taxon>
        <taxon>Dikarya</taxon>
        <taxon>Ascomycota</taxon>
        <taxon>Saccharomycotina</taxon>
        <taxon>Pichiomycetes</taxon>
        <taxon>Metschnikowiaceae</taxon>
        <taxon>Metschnikowia</taxon>
    </lineage>
</organism>
<sequence length="971" mass="107534">MYQAPSFRKQVLQYQEQLHNHMLAQGPQQVPMTPMDFLYSQLMLPANLLSTPSPYINHPTFLAQLPFMPPQPSLPYAPLLATQPAFPRAHSLPMLLHNTYAAKTQPLTSSLEHLNFPRTIILTGVSQELTVRQILDEIDHGPIESVELLAEPGRVCLIAFVNTHISHLFYLKYARNPQSLRNLKDNLGAQLEVAVNPGAKATDVLKVKTLNYIMECGATRAVAITFRIVDLDLVPLMEKAFRTRCSKFGAVEEFRLVEDEAALELECGVHFTLIDGAIALYEHYSQRVASEAPGSLPPDDDRDDLVQLSCLCVAFQRDRCDRLGPAHTRSPLPKPGLNTVLLGPQLPVSREHKIPAVLSGNRSPSQSISQESLHASEVRLNLKAMDLEPKFAGQESEQALDGTRATLEQSQEVMDLKTFRHPSFAEPGALPFGSDASIPASPSIAPSDYFAEHSFGSVYSGFASEAGAHPQQVLYSHAHPASANASYVSIPQYMHHPESLSSGNRTIYLGGLHPRTTVEEIANNVRAGGLVESFKHYQSRRVCFVTFVDPAVALKFFLSHQVLHQLVIRDSEISVNWGKTHSGPLPREISYAVQSGASRNVYIGFRMSRQSSSLLKIPDEATLRRDFSRFGPMEQINYFHRKECGFMNFLNIADAIQVVECFETKDEERIKGIVGDDGQFYEKYRYFKISYGKDRCGNPLKFSYVKRKPASDVLEESSTVEDAASKSILPDRIDPVNEEAAYVFGISANPAPKSSVSSENLAESTMVQEIHRVNINEGSVKTAANDQSALLEDKTGQDETEGTHGGSDSEADDDDDISIIINSGSADRSFSEAPRRPRRKAEKIYHHDLELSDLIHAAYNTSTDSVGNLSHNHNLDHFGPQGSISSQHSFYRPQLPPLQYPRTYSGGVQTFPILPNHSFGVPGTYNSGSQVMAEYLAKSQQENYLYAATMSGNIPLDVRDPRGADTKPSKK</sequence>
<dbReference type="Gene3D" id="3.30.70.330">
    <property type="match status" value="2"/>
</dbReference>
<proteinExistence type="predicted"/>
<dbReference type="GO" id="GO:0003729">
    <property type="term" value="F:mRNA binding"/>
    <property type="evidence" value="ECO:0007669"/>
    <property type="project" value="TreeGrafter"/>
</dbReference>
<dbReference type="PANTHER" id="PTHR14089">
    <property type="entry name" value="PRE-MRNA-SPLICING FACTOR RBM22"/>
    <property type="match status" value="1"/>
</dbReference>
<name>A0A4V1ADJ9_9ASCO</name>
<feature type="region of interest" description="Disordered" evidence="3">
    <location>
        <begin position="791"/>
        <end position="815"/>
    </location>
</feature>
<dbReference type="PANTHER" id="PTHR14089:SF8">
    <property type="entry name" value="RNA-BINDING PROTEIN MRN1"/>
    <property type="match status" value="1"/>
</dbReference>
<dbReference type="AlphaFoldDB" id="A0A4V1ADJ9"/>
<keyword evidence="6" id="KW-1185">Reference proteome</keyword>
<dbReference type="InterPro" id="IPR039171">
    <property type="entry name" value="Cwc2/Slt11"/>
</dbReference>
<dbReference type="SMART" id="SM00360">
    <property type="entry name" value="RRM"/>
    <property type="match status" value="1"/>
</dbReference>
<evidence type="ECO:0000313" key="6">
    <source>
        <dbReference type="Proteomes" id="UP000292447"/>
    </source>
</evidence>
<evidence type="ECO:0000259" key="4">
    <source>
        <dbReference type="PROSITE" id="PS50102"/>
    </source>
</evidence>
<gene>
    <name evidence="5" type="ORF">METSCH_A06040</name>
</gene>
<evidence type="ECO:0000256" key="1">
    <source>
        <dbReference type="ARBA" id="ARBA00022884"/>
    </source>
</evidence>
<dbReference type="InterPro" id="IPR012677">
    <property type="entry name" value="Nucleotide-bd_a/b_plait_sf"/>
</dbReference>
<dbReference type="GO" id="GO:0010494">
    <property type="term" value="C:cytoplasmic stress granule"/>
    <property type="evidence" value="ECO:0007669"/>
    <property type="project" value="TreeGrafter"/>
</dbReference>
<dbReference type="PROSITE" id="PS50102">
    <property type="entry name" value="RRM"/>
    <property type="match status" value="1"/>
</dbReference>
<dbReference type="EMBL" id="CP034456">
    <property type="protein sequence ID" value="QBM85973.1"/>
    <property type="molecule type" value="Genomic_DNA"/>
</dbReference>
<feature type="region of interest" description="Disordered" evidence="3">
    <location>
        <begin position="822"/>
        <end position="841"/>
    </location>
</feature>
<dbReference type="SUPFAM" id="SSF54928">
    <property type="entry name" value="RNA-binding domain, RBD"/>
    <property type="match status" value="1"/>
</dbReference>
<dbReference type="InterPro" id="IPR000504">
    <property type="entry name" value="RRM_dom"/>
</dbReference>
<keyword evidence="1 2" id="KW-0694">RNA-binding</keyword>
<dbReference type="STRING" id="2163413.A0A4V1ADJ9"/>
<protein>
    <recommendedName>
        <fullName evidence="4">RRM domain-containing protein</fullName>
    </recommendedName>
</protein>
<dbReference type="Proteomes" id="UP000292447">
    <property type="component" value="Chromosome I"/>
</dbReference>
<evidence type="ECO:0000256" key="3">
    <source>
        <dbReference type="SAM" id="MobiDB-lite"/>
    </source>
</evidence>
<evidence type="ECO:0000313" key="5">
    <source>
        <dbReference type="EMBL" id="QBM85973.1"/>
    </source>
</evidence>
<dbReference type="InterPro" id="IPR035979">
    <property type="entry name" value="RBD_domain_sf"/>
</dbReference>
<accession>A0A4V1ADJ9</accession>
<evidence type="ECO:0000256" key="2">
    <source>
        <dbReference type="PROSITE-ProRule" id="PRU00176"/>
    </source>
</evidence>